<sequence>MLSRRSTYDPFENVDEEIRVLYLDQVLLGESYGFEDYCISGNLKHITLTGNHSPYFALSYVWGDSTPVSAVILDAREPIPIARNLLLALLHIKKHHLLPPGIPIWVDAACIDQSHEWEKSRQVAHMDNIYSNAMGTLIFLGSEAGDSEVLMASLDAIGQRAVEHGVFDALAWEQEFLGMALLEYLPGVEGKRELRQRIKPWNRFLRNILCPDNDICAPTVSLEAIQGMMASSWWTRIWVLQELLLSKTPKFVYGSKVVHAERVVAALKLLSLIQLYIERLRTFGLKRPKLKGLERIFEGRSETRYTPPAVSLYHLRRMLHDDETWSWSIGSILSWISTNDEAILSATNARDYIYGFLGLISELPPNGELVPDYSLTHVEVFTRAMAACFQSSMKYISLTRALFPKKMVGLPSWVPDWTVVQKSFDPYSSLFEDCIGPTPTYEVTTDGMHVLSVTGIMYGVLQTLKAQGADDPLLDLDAMDYDQLTDLIKSYLPSTLLPSTNTSYHVNLLDLIAAHLLSRCDISPYQMSRIQDYYATCDTDADGLWRATDEEPEPLGLADIYKSELNLISDMYNIMTQNTRDTSEEHMGILRWISHTLINRPQAYTIVQSSWSGDHNAQEPGAAMFIGTAGPKVRNGDVLVEFGVEPHVLYVLRPVGGHDGMCELVDRAWIPRLARERLVSSDLPSEPLSASSSSSFSKSEGSRTVFRIC</sequence>
<evidence type="ECO:0000259" key="2">
    <source>
        <dbReference type="Pfam" id="PF06985"/>
    </source>
</evidence>
<comment type="caution">
    <text evidence="3">The sequence shown here is derived from an EMBL/GenBank/DDBJ whole genome shotgun (WGS) entry which is preliminary data.</text>
</comment>
<feature type="compositionally biased region" description="Low complexity" evidence="1">
    <location>
        <begin position="683"/>
        <end position="699"/>
    </location>
</feature>
<dbReference type="Proteomes" id="UP001152607">
    <property type="component" value="Unassembled WGS sequence"/>
</dbReference>
<proteinExistence type="predicted"/>
<dbReference type="Pfam" id="PF06985">
    <property type="entry name" value="HET"/>
    <property type="match status" value="1"/>
</dbReference>
<feature type="domain" description="Heterokaryon incompatibility" evidence="2">
    <location>
        <begin position="55"/>
        <end position="242"/>
    </location>
</feature>
<evidence type="ECO:0000256" key="1">
    <source>
        <dbReference type="SAM" id="MobiDB-lite"/>
    </source>
</evidence>
<dbReference type="OrthoDB" id="4587016at2759"/>
<keyword evidence="4" id="KW-1185">Reference proteome</keyword>
<accession>A0A9W4XPF6</accession>
<organism evidence="3 4">
    <name type="scientific">Periconia digitata</name>
    <dbReference type="NCBI Taxonomy" id="1303443"/>
    <lineage>
        <taxon>Eukaryota</taxon>
        <taxon>Fungi</taxon>
        <taxon>Dikarya</taxon>
        <taxon>Ascomycota</taxon>
        <taxon>Pezizomycotina</taxon>
        <taxon>Dothideomycetes</taxon>
        <taxon>Pleosporomycetidae</taxon>
        <taxon>Pleosporales</taxon>
        <taxon>Massarineae</taxon>
        <taxon>Periconiaceae</taxon>
        <taxon>Periconia</taxon>
    </lineage>
</organism>
<reference evidence="3" key="1">
    <citation type="submission" date="2023-01" db="EMBL/GenBank/DDBJ databases">
        <authorList>
            <person name="Van Ghelder C."/>
            <person name="Rancurel C."/>
        </authorList>
    </citation>
    <scope>NUCLEOTIDE SEQUENCE</scope>
    <source>
        <strain evidence="3">CNCM I-4278</strain>
    </source>
</reference>
<gene>
    <name evidence="3" type="ORF">PDIGIT_LOCUS5566</name>
</gene>
<evidence type="ECO:0000313" key="3">
    <source>
        <dbReference type="EMBL" id="CAI6332541.1"/>
    </source>
</evidence>
<evidence type="ECO:0000313" key="4">
    <source>
        <dbReference type="Proteomes" id="UP001152607"/>
    </source>
</evidence>
<name>A0A9W4XPF6_9PLEO</name>
<dbReference type="AlphaFoldDB" id="A0A9W4XPF6"/>
<feature type="region of interest" description="Disordered" evidence="1">
    <location>
        <begin position="683"/>
        <end position="709"/>
    </location>
</feature>
<protein>
    <recommendedName>
        <fullName evidence="2">Heterokaryon incompatibility domain-containing protein</fullName>
    </recommendedName>
</protein>
<dbReference type="InterPro" id="IPR052895">
    <property type="entry name" value="HetReg/Transcr_Mod"/>
</dbReference>
<dbReference type="PANTHER" id="PTHR24148">
    <property type="entry name" value="ANKYRIN REPEAT DOMAIN-CONTAINING PROTEIN 39 HOMOLOG-RELATED"/>
    <property type="match status" value="1"/>
</dbReference>
<dbReference type="InterPro" id="IPR010730">
    <property type="entry name" value="HET"/>
</dbReference>
<dbReference type="PANTHER" id="PTHR24148:SF82">
    <property type="entry name" value="HETEROKARYON INCOMPATIBILITY DOMAIN-CONTAINING PROTEIN"/>
    <property type="match status" value="1"/>
</dbReference>
<dbReference type="EMBL" id="CAOQHR010000003">
    <property type="protein sequence ID" value="CAI6332541.1"/>
    <property type="molecule type" value="Genomic_DNA"/>
</dbReference>